<reference evidence="2 3" key="1">
    <citation type="journal article" date="2011" name="Genome Biol. Evol.">
        <title>Integration of the genetic map and genome assembly of fugu facilitates insights into distinct features of genome evolution in teleosts and mammals.</title>
        <authorList>
            <person name="Kai W."/>
            <person name="Kikuchi K."/>
            <person name="Tohari S."/>
            <person name="Chew A.K."/>
            <person name="Tay A."/>
            <person name="Fujiwara A."/>
            <person name="Hosoya S."/>
            <person name="Suetake H."/>
            <person name="Naruse K."/>
            <person name="Brenner S."/>
            <person name="Suzuki Y."/>
            <person name="Venkatesh B."/>
        </authorList>
    </citation>
    <scope>NUCLEOTIDE SEQUENCE [LARGE SCALE GENOMIC DNA]</scope>
</reference>
<evidence type="ECO:0000259" key="1">
    <source>
        <dbReference type="Pfam" id="PF07679"/>
    </source>
</evidence>
<dbReference type="GeneTree" id="ENSGT00980000199321"/>
<name>A0A674MCL8_TAKRU</name>
<reference evidence="2" key="3">
    <citation type="submission" date="2025-09" db="UniProtKB">
        <authorList>
            <consortium name="Ensembl"/>
        </authorList>
    </citation>
    <scope>IDENTIFICATION</scope>
</reference>
<evidence type="ECO:0000313" key="3">
    <source>
        <dbReference type="Proteomes" id="UP000005226"/>
    </source>
</evidence>
<evidence type="ECO:0000313" key="2">
    <source>
        <dbReference type="Ensembl" id="ENSTRUP00000059007.1"/>
    </source>
</evidence>
<dbReference type="Gene3D" id="2.60.40.10">
    <property type="entry name" value="Immunoglobulins"/>
    <property type="match status" value="1"/>
</dbReference>
<proteinExistence type="predicted"/>
<dbReference type="Ensembl" id="ENSTRUT00000072285.1">
    <property type="protein sequence ID" value="ENSTRUP00000059007.1"/>
    <property type="gene ID" value="ENSTRUG00000032874.1"/>
</dbReference>
<sequence>MFVRQRMKLGRLQHLQDSLWSQEINVGSSAKFELCGTPELVTKWFKDGIELASGNKYKISFSRMISCLNVLSTEKLDSGEYTFEIMNEVGKDLSKINLTVLGWCLLPNFHELNIQTKAKHKILQKGKIIFQTSFICGAAPVCGGVTRLKRDLLSHGEGQRSAQAEVVQRGQGAGAQPGLHFLPEVNQPSRFGSSQRGQVARWRIHLSDH</sequence>
<dbReference type="InterPro" id="IPR013098">
    <property type="entry name" value="Ig_I-set"/>
</dbReference>
<dbReference type="InterPro" id="IPR036179">
    <property type="entry name" value="Ig-like_dom_sf"/>
</dbReference>
<reference evidence="2" key="2">
    <citation type="submission" date="2025-08" db="UniProtKB">
        <authorList>
            <consortium name="Ensembl"/>
        </authorList>
    </citation>
    <scope>IDENTIFICATION</scope>
</reference>
<organism evidence="2 3">
    <name type="scientific">Takifugu rubripes</name>
    <name type="common">Japanese pufferfish</name>
    <name type="synonym">Fugu rubripes</name>
    <dbReference type="NCBI Taxonomy" id="31033"/>
    <lineage>
        <taxon>Eukaryota</taxon>
        <taxon>Metazoa</taxon>
        <taxon>Chordata</taxon>
        <taxon>Craniata</taxon>
        <taxon>Vertebrata</taxon>
        <taxon>Euteleostomi</taxon>
        <taxon>Actinopterygii</taxon>
        <taxon>Neopterygii</taxon>
        <taxon>Teleostei</taxon>
        <taxon>Neoteleostei</taxon>
        <taxon>Acanthomorphata</taxon>
        <taxon>Eupercaria</taxon>
        <taxon>Tetraodontiformes</taxon>
        <taxon>Tetradontoidea</taxon>
        <taxon>Tetraodontidae</taxon>
        <taxon>Takifugu</taxon>
    </lineage>
</organism>
<dbReference type="InterPro" id="IPR013783">
    <property type="entry name" value="Ig-like_fold"/>
</dbReference>
<dbReference type="SUPFAM" id="SSF48726">
    <property type="entry name" value="Immunoglobulin"/>
    <property type="match status" value="1"/>
</dbReference>
<keyword evidence="3" id="KW-1185">Reference proteome</keyword>
<feature type="domain" description="Immunoglobulin I-set" evidence="1">
    <location>
        <begin position="19"/>
        <end position="100"/>
    </location>
</feature>
<protein>
    <recommendedName>
        <fullName evidence="1">Immunoglobulin I-set domain-containing protein</fullName>
    </recommendedName>
</protein>
<dbReference type="Proteomes" id="UP000005226">
    <property type="component" value="Chromosome 1"/>
</dbReference>
<dbReference type="Pfam" id="PF07679">
    <property type="entry name" value="I-set"/>
    <property type="match status" value="1"/>
</dbReference>
<dbReference type="FunFam" id="2.60.40.10:FF:000022">
    <property type="entry name" value="Cardiac titin"/>
    <property type="match status" value="1"/>
</dbReference>
<accession>A0A674MCL8</accession>
<dbReference type="AlphaFoldDB" id="A0A674MCL8"/>
<dbReference type="InParanoid" id="A0A674MCL8"/>